<dbReference type="GO" id="GO:0010508">
    <property type="term" value="P:positive regulation of autophagy"/>
    <property type="evidence" value="ECO:0007669"/>
    <property type="project" value="TreeGrafter"/>
</dbReference>
<comment type="caution">
    <text evidence="8">The sequence shown here is derived from an EMBL/GenBank/DDBJ whole genome shotgun (WGS) entry which is preliminary data.</text>
</comment>
<dbReference type="GO" id="GO:0051321">
    <property type="term" value="P:meiotic cell cycle"/>
    <property type="evidence" value="ECO:0007669"/>
    <property type="project" value="UniProtKB-UniRule"/>
</dbReference>
<dbReference type="OrthoDB" id="434783at2759"/>
<name>A0A4U0XS59_9PEZI</name>
<feature type="region of interest" description="Disordered" evidence="6">
    <location>
        <begin position="39"/>
        <end position="67"/>
    </location>
</feature>
<dbReference type="GO" id="GO:0005774">
    <property type="term" value="C:vacuolar membrane"/>
    <property type="evidence" value="ECO:0007669"/>
    <property type="project" value="UniProtKB-SubCell"/>
</dbReference>
<sequence length="641" mass="70647">MDPPRHSREAKLIAVLLITRSRSGPRLVFHYPSVPQAISTRTATDDTDDDASDLDSETGVGDVDSDQLPRVDRSLVGPFDANLRHCVDPEIDFEHDASSSDDLLGYSVSDRKKFEVCVDGITLVGHPVYARDDGGWSSNPATSRVISTLDPGPSRHGDGAPNSETANITITAPGSPAKVFQDYTHMPDSLESRHALSLGTSMESTSTASGVPAEHMAMFHIVFVVRGDEQTYATAVHEHVAKKLSKALHHCQKQHDFVTLESRKILALKAKAKQHGTSSGSLLTHLVEHSELAWALREIYERIAVGEVAGIRLEGMEMSLHIPKDSALADPSNTHLDAHSGLLLLEDKDVLLRDLSHPEASPLAHFIREHTPTKPLQKLATKLNVPLNDILYLSEHLIKWRKARAIPPLHPRNTYILQPEAPIEKIAELISVYARKFAALPTLPQMLKVLSGKPIRYGLLIPSRDHRAPYMEILAFLDRYGFVARLQTFGWLRVGESGRGGVGMRGPAKRERPVSGVSLLSPHLRPIEDDDSVSVASEQTVVTTLPAGDGERRQNDDGVPREVLIRDPTDPNKEEAEALDQLLDSVVDAELRERLPQLLEYFDGEHALEDIAVKEGLKRAKAEEWIATLHAEGHLLTFRAA</sequence>
<comment type="function">
    <text evidence="3 5">Mediates inactivation of the TORC1 complex in response to amino acid starvation. Required for meiotic nuclear division.</text>
</comment>
<dbReference type="PANTHER" id="PTHR13153:SF5">
    <property type="entry name" value="GATOR COMPLEX PROTEIN NPRL3"/>
    <property type="match status" value="1"/>
</dbReference>
<feature type="compositionally biased region" description="Basic and acidic residues" evidence="6">
    <location>
        <begin position="549"/>
        <end position="567"/>
    </location>
</feature>
<dbReference type="STRING" id="329884.A0A4U0XS59"/>
<evidence type="ECO:0000259" key="7">
    <source>
        <dbReference type="Pfam" id="PF24064"/>
    </source>
</evidence>
<dbReference type="Proteomes" id="UP000309340">
    <property type="component" value="Unassembled WGS sequence"/>
</dbReference>
<comment type="similarity">
    <text evidence="1 5">Belongs to the NPR3 family.</text>
</comment>
<evidence type="ECO:0000313" key="9">
    <source>
        <dbReference type="Proteomes" id="UP000309340"/>
    </source>
</evidence>
<evidence type="ECO:0000256" key="2">
    <source>
        <dbReference type="ARBA" id="ARBA00017880"/>
    </source>
</evidence>
<dbReference type="PANTHER" id="PTHR13153">
    <property type="entry name" value="CGTHBA PROTEIN -14 GENE PROTEIN"/>
    <property type="match status" value="1"/>
</dbReference>
<protein>
    <recommendedName>
        <fullName evidence="2 5">Nitrogen permease regulator 3</fullName>
    </recommendedName>
    <alternativeName>
        <fullName evidence="4 5">Required for meiotic nuclear division protein 11</fullName>
    </alternativeName>
</protein>
<dbReference type="Pfam" id="PF24064">
    <property type="entry name" value="HTH_NPRL3"/>
    <property type="match status" value="1"/>
</dbReference>
<dbReference type="GO" id="GO:1904262">
    <property type="term" value="P:negative regulation of TORC1 signaling"/>
    <property type="evidence" value="ECO:0007669"/>
    <property type="project" value="TreeGrafter"/>
</dbReference>
<dbReference type="AlphaFoldDB" id="A0A4U0XS59"/>
<dbReference type="InterPro" id="IPR005365">
    <property type="entry name" value="Npr3"/>
</dbReference>
<evidence type="ECO:0000256" key="5">
    <source>
        <dbReference type="RuleBase" id="RU368069"/>
    </source>
</evidence>
<dbReference type="EMBL" id="NAJQ01000070">
    <property type="protein sequence ID" value="TKA80424.1"/>
    <property type="molecule type" value="Genomic_DNA"/>
</dbReference>
<reference evidence="8 9" key="1">
    <citation type="submission" date="2017-03" db="EMBL/GenBank/DDBJ databases">
        <title>Genomes of endolithic fungi from Antarctica.</title>
        <authorList>
            <person name="Coleine C."/>
            <person name="Masonjones S."/>
            <person name="Stajich J.E."/>
        </authorList>
    </citation>
    <scope>NUCLEOTIDE SEQUENCE [LARGE SCALE GENOMIC DNA]</scope>
    <source>
        <strain evidence="8 9">CCFEE 5184</strain>
    </source>
</reference>
<comment type="subcellular location">
    <subcellularLocation>
        <location evidence="5">Vacuole membrane</location>
        <topology evidence="5">Peripheral membrane protein</topology>
    </subcellularLocation>
</comment>
<evidence type="ECO:0000256" key="1">
    <source>
        <dbReference type="ARBA" id="ARBA00010546"/>
    </source>
</evidence>
<dbReference type="GO" id="GO:1990130">
    <property type="term" value="C:GATOR1 complex"/>
    <property type="evidence" value="ECO:0007669"/>
    <property type="project" value="TreeGrafter"/>
</dbReference>
<gene>
    <name evidence="8" type="ORF">B0A55_03397</name>
</gene>
<feature type="domain" description="GATOR1 complex protein NPRL3 C-terminal HTH" evidence="7">
    <location>
        <begin position="574"/>
        <end position="624"/>
    </location>
</feature>
<proteinExistence type="inferred from homology"/>
<accession>A0A4U0XS59</accession>
<evidence type="ECO:0000256" key="3">
    <source>
        <dbReference type="ARBA" id="ARBA00025376"/>
    </source>
</evidence>
<feature type="compositionally biased region" description="Acidic residues" evidence="6">
    <location>
        <begin position="45"/>
        <end position="56"/>
    </location>
</feature>
<organism evidence="8 9">
    <name type="scientific">Friedmanniomyces simplex</name>
    <dbReference type="NCBI Taxonomy" id="329884"/>
    <lineage>
        <taxon>Eukaryota</taxon>
        <taxon>Fungi</taxon>
        <taxon>Dikarya</taxon>
        <taxon>Ascomycota</taxon>
        <taxon>Pezizomycotina</taxon>
        <taxon>Dothideomycetes</taxon>
        <taxon>Dothideomycetidae</taxon>
        <taxon>Mycosphaerellales</taxon>
        <taxon>Teratosphaeriaceae</taxon>
        <taxon>Friedmanniomyces</taxon>
    </lineage>
</organism>
<dbReference type="GO" id="GO:0034198">
    <property type="term" value="P:cellular response to amino acid starvation"/>
    <property type="evidence" value="ECO:0007669"/>
    <property type="project" value="TreeGrafter"/>
</dbReference>
<keyword evidence="9" id="KW-1185">Reference proteome</keyword>
<evidence type="ECO:0000313" key="8">
    <source>
        <dbReference type="EMBL" id="TKA80424.1"/>
    </source>
</evidence>
<dbReference type="GO" id="GO:0038202">
    <property type="term" value="P:TORC1 signaling"/>
    <property type="evidence" value="ECO:0007669"/>
    <property type="project" value="TreeGrafter"/>
</dbReference>
<feature type="region of interest" description="Disordered" evidence="6">
    <location>
        <begin position="545"/>
        <end position="567"/>
    </location>
</feature>
<evidence type="ECO:0000256" key="6">
    <source>
        <dbReference type="SAM" id="MobiDB-lite"/>
    </source>
</evidence>
<dbReference type="InterPro" id="IPR056603">
    <property type="entry name" value="HTH_NPRL3"/>
</dbReference>
<evidence type="ECO:0000256" key="4">
    <source>
        <dbReference type="ARBA" id="ARBA00030028"/>
    </source>
</evidence>
<dbReference type="Pfam" id="PF03666">
    <property type="entry name" value="NPR3"/>
    <property type="match status" value="1"/>
</dbReference>
<keyword evidence="5" id="KW-0469">Meiosis</keyword>
<keyword evidence="5" id="KW-0732">Signal</keyword>